<evidence type="ECO:0008006" key="3">
    <source>
        <dbReference type="Google" id="ProtNLM"/>
    </source>
</evidence>
<accession>A0ABQ5JMW5</accession>
<reference evidence="1" key="1">
    <citation type="journal article" date="2022" name="Int. J. Syst. Evol. Microbiol.">
        <title>A novel species of lactic acid bacteria, Ligilactobacillus pabuli sp. nov., isolated from alfalfa silage.</title>
        <authorList>
            <person name="Tohno M."/>
            <person name="Tanizawa Y."/>
            <person name="Sawada H."/>
            <person name="Sakamoto M."/>
            <person name="Ohkuma M."/>
            <person name="Kobayashi H."/>
        </authorList>
    </citation>
    <scope>NUCLEOTIDE SEQUENCE</scope>
    <source>
        <strain evidence="1">AF129</strain>
    </source>
</reference>
<evidence type="ECO:0000313" key="2">
    <source>
        <dbReference type="Proteomes" id="UP001055149"/>
    </source>
</evidence>
<protein>
    <recommendedName>
        <fullName evidence="3">DUF2969 family protein</fullName>
    </recommendedName>
</protein>
<dbReference type="InterPro" id="IPR021351">
    <property type="entry name" value="DUF2969"/>
</dbReference>
<comment type="caution">
    <text evidence="1">The sequence shown here is derived from an EMBL/GenBank/DDBJ whole genome shotgun (WGS) entry which is preliminary data.</text>
</comment>
<keyword evidence="2" id="KW-1185">Reference proteome</keyword>
<name>A0ABQ5JMW5_9LACO</name>
<dbReference type="EMBL" id="BQXH01000031">
    <property type="protein sequence ID" value="GKS82397.1"/>
    <property type="molecule type" value="Genomic_DNA"/>
</dbReference>
<gene>
    <name evidence="1" type="ORF">LPAF129_20830</name>
</gene>
<dbReference type="Pfam" id="PF11184">
    <property type="entry name" value="DUF2969"/>
    <property type="match status" value="1"/>
</dbReference>
<evidence type="ECO:0000313" key="1">
    <source>
        <dbReference type="EMBL" id="GKS82397.1"/>
    </source>
</evidence>
<sequence>MKKEKNIEIVEEEQRIDGVMVSQFTLGKKSLGTIQQDGKRCVVRFPNGEETHTSNKSAGIDALIREFHLHHS</sequence>
<dbReference type="Proteomes" id="UP001055149">
    <property type="component" value="Unassembled WGS sequence"/>
</dbReference>
<dbReference type="RefSeq" id="WP_244056985.1">
    <property type="nucleotide sequence ID" value="NZ_BQXH01000031.1"/>
</dbReference>
<organism evidence="1 2">
    <name type="scientific">Ligilactobacillus pabuli</name>
    <dbReference type="NCBI Taxonomy" id="2886039"/>
    <lineage>
        <taxon>Bacteria</taxon>
        <taxon>Bacillati</taxon>
        <taxon>Bacillota</taxon>
        <taxon>Bacilli</taxon>
        <taxon>Lactobacillales</taxon>
        <taxon>Lactobacillaceae</taxon>
        <taxon>Ligilactobacillus</taxon>
    </lineage>
</organism>
<proteinExistence type="predicted"/>